<dbReference type="PRINTS" id="PR00080">
    <property type="entry name" value="SDRFAMILY"/>
</dbReference>
<dbReference type="RefSeq" id="WP_331212727.1">
    <property type="nucleotide sequence ID" value="NZ_JAZGQK010000003.1"/>
</dbReference>
<comment type="similarity">
    <text evidence="1 3">Belongs to the short-chain dehydrogenases/reductases (SDR) family.</text>
</comment>
<keyword evidence="5" id="KW-1185">Reference proteome</keyword>
<gene>
    <name evidence="4" type="ORF">V1633_03755</name>
</gene>
<evidence type="ECO:0000256" key="1">
    <source>
        <dbReference type="ARBA" id="ARBA00006484"/>
    </source>
</evidence>
<organism evidence="4 5">
    <name type="scientific">Plantactinospora sonchi</name>
    <dbReference type="NCBI Taxonomy" id="1544735"/>
    <lineage>
        <taxon>Bacteria</taxon>
        <taxon>Bacillati</taxon>
        <taxon>Actinomycetota</taxon>
        <taxon>Actinomycetes</taxon>
        <taxon>Micromonosporales</taxon>
        <taxon>Micromonosporaceae</taxon>
        <taxon>Plantactinospora</taxon>
    </lineage>
</organism>
<comment type="caution">
    <text evidence="4">The sequence shown here is derived from an EMBL/GenBank/DDBJ whole genome shotgun (WGS) entry which is preliminary data.</text>
</comment>
<dbReference type="InterPro" id="IPR036291">
    <property type="entry name" value="NAD(P)-bd_dom_sf"/>
</dbReference>
<proteinExistence type="inferred from homology"/>
<dbReference type="Pfam" id="PF00106">
    <property type="entry name" value="adh_short"/>
    <property type="match status" value="1"/>
</dbReference>
<protein>
    <submittedName>
        <fullName evidence="4">SDR family oxidoreductase</fullName>
    </submittedName>
</protein>
<evidence type="ECO:0000256" key="2">
    <source>
        <dbReference type="ARBA" id="ARBA00023002"/>
    </source>
</evidence>
<dbReference type="PRINTS" id="PR00081">
    <property type="entry name" value="GDHRDH"/>
</dbReference>
<keyword evidence="2" id="KW-0560">Oxidoreductase</keyword>
<dbReference type="PANTHER" id="PTHR43391:SF91">
    <property type="entry name" value="OS04G0390700 PROTEIN"/>
    <property type="match status" value="1"/>
</dbReference>
<dbReference type="PANTHER" id="PTHR43391">
    <property type="entry name" value="RETINOL DEHYDROGENASE-RELATED"/>
    <property type="match status" value="1"/>
</dbReference>
<dbReference type="InterPro" id="IPR020904">
    <property type="entry name" value="Sc_DH/Rdtase_CS"/>
</dbReference>
<evidence type="ECO:0000256" key="3">
    <source>
        <dbReference type="RuleBase" id="RU000363"/>
    </source>
</evidence>
<dbReference type="NCBIfam" id="NF006119">
    <property type="entry name" value="PRK08264.1-5"/>
    <property type="match status" value="1"/>
</dbReference>
<dbReference type="Gene3D" id="3.40.50.720">
    <property type="entry name" value="NAD(P)-binding Rossmann-like Domain"/>
    <property type="match status" value="1"/>
</dbReference>
<evidence type="ECO:0000313" key="4">
    <source>
        <dbReference type="EMBL" id="MEE6257605.1"/>
    </source>
</evidence>
<reference evidence="4 5" key="1">
    <citation type="submission" date="2024-01" db="EMBL/GenBank/DDBJ databases">
        <title>Genome insights into Plantactinospora sonchi sp. nov.</title>
        <authorList>
            <person name="Wang L."/>
        </authorList>
    </citation>
    <scope>NUCLEOTIDE SEQUENCE [LARGE SCALE GENOMIC DNA]</scope>
    <source>
        <strain evidence="4 5">NEAU-QY2</strain>
    </source>
</reference>
<dbReference type="SUPFAM" id="SSF51735">
    <property type="entry name" value="NAD(P)-binding Rossmann-fold domains"/>
    <property type="match status" value="1"/>
</dbReference>
<name>A0ABU7RM84_9ACTN</name>
<accession>A0ABU7RM84</accession>
<dbReference type="EMBL" id="JAZGQK010000003">
    <property type="protein sequence ID" value="MEE6257605.1"/>
    <property type="molecule type" value="Genomic_DNA"/>
</dbReference>
<dbReference type="InterPro" id="IPR002347">
    <property type="entry name" value="SDR_fam"/>
</dbReference>
<evidence type="ECO:0000313" key="5">
    <source>
        <dbReference type="Proteomes" id="UP001332243"/>
    </source>
</evidence>
<dbReference type="Proteomes" id="UP001332243">
    <property type="component" value="Unassembled WGS sequence"/>
</dbReference>
<dbReference type="PROSITE" id="PS00061">
    <property type="entry name" value="ADH_SHORT"/>
    <property type="match status" value="1"/>
</dbReference>
<sequence>MKIQDSVVFVTGGSRGLGQALVAEVLARGAAKVYATARDPKTIASHPRVVPVRLEVTDPASVAAATADAQDVNLLINNAGATLGADFLKGDLEEVRHEFEINFFGPLHVTRALAPRLVANGGHLLNIHSVLSWYAAFGAYAASKAAIWSMTNTLRQELHPLGVGVTGLHVGWVDTDMASEWAPADAPRSDPADVARLAIDGVEAGQHEVLADERTRIVKSALAQDITTLYPHLADNV</sequence>